<dbReference type="CDD" id="cd01300">
    <property type="entry name" value="YtcJ_like"/>
    <property type="match status" value="1"/>
</dbReference>
<dbReference type="Proteomes" id="UP000319280">
    <property type="component" value="Unassembled WGS sequence"/>
</dbReference>
<evidence type="ECO:0000313" key="2">
    <source>
        <dbReference type="EMBL" id="TRM10508.1"/>
    </source>
</evidence>
<dbReference type="GO" id="GO:0016810">
    <property type="term" value="F:hydrolase activity, acting on carbon-nitrogen (but not peptide) bonds"/>
    <property type="evidence" value="ECO:0007669"/>
    <property type="project" value="InterPro"/>
</dbReference>
<organism evidence="2 3">
    <name type="scientific">Lentibacillus cibarius</name>
    <dbReference type="NCBI Taxonomy" id="2583219"/>
    <lineage>
        <taxon>Bacteria</taxon>
        <taxon>Bacillati</taxon>
        <taxon>Bacillota</taxon>
        <taxon>Bacilli</taxon>
        <taxon>Bacillales</taxon>
        <taxon>Bacillaceae</taxon>
        <taxon>Lentibacillus</taxon>
    </lineage>
</organism>
<keyword evidence="2" id="KW-0378">Hydrolase</keyword>
<dbReference type="SUPFAM" id="SSF51338">
    <property type="entry name" value="Composite domain of metallo-dependent hydrolases"/>
    <property type="match status" value="1"/>
</dbReference>
<dbReference type="Gene3D" id="2.30.40.10">
    <property type="entry name" value="Urease, subunit C, domain 1"/>
    <property type="match status" value="1"/>
</dbReference>
<protein>
    <submittedName>
        <fullName evidence="2">Amidohydrolase family protein</fullName>
    </submittedName>
</protein>
<gene>
    <name evidence="2" type="ORF">FH966_01545</name>
</gene>
<name>A0A549YF79_9BACI</name>
<dbReference type="Gene3D" id="3.20.20.140">
    <property type="entry name" value="Metal-dependent hydrolases"/>
    <property type="match status" value="1"/>
</dbReference>
<dbReference type="InterPro" id="IPR011059">
    <property type="entry name" value="Metal-dep_hydrolase_composite"/>
</dbReference>
<dbReference type="InterPro" id="IPR013108">
    <property type="entry name" value="Amidohydro_3"/>
</dbReference>
<proteinExistence type="predicted"/>
<dbReference type="PANTHER" id="PTHR22642">
    <property type="entry name" value="IMIDAZOLONEPROPIONASE"/>
    <property type="match status" value="1"/>
</dbReference>
<evidence type="ECO:0000313" key="3">
    <source>
        <dbReference type="Proteomes" id="UP000319280"/>
    </source>
</evidence>
<evidence type="ECO:0000259" key="1">
    <source>
        <dbReference type="Pfam" id="PF07969"/>
    </source>
</evidence>
<sequence>MITADLLITNAHIITVDNKNTRAGSVAIKEGIIERIWPQKQPPGGEVDYSKEPTVIDLKGSTLIPGFIDTHNHLLMYSQFRKQANCSTPPNRTIQDLLDRISDLAQETPDNEWVLGWGYDNTLLQEQRHPTRQELDAIVPDKPVFIRHTSVHFAVANSLALKLAGIDETTPEPKGGFFGRDAAGNLDGVLHELPALKPVQNVIPLPTEDELASLIGEAAHDYLAQGITTSTDAGVGLDLGLTEFNAQLKAVKQGLNPIRMRFMVLHHLLNKDGYFKDYTAEQLDTYIQHETNHKARLDSAKFFQDGSIQGLTGALRKPYYCEPELTGELLNDQQDFNRDVLALHNKGYRIATHGNGDRAIGSIIEAYEHAINESPRHNHRHRIEHVQTATMKDLDKIKELDIAASFFINHIYYWGDRHKRLFLGPERAAKMNRLADALSKDILYTLHSDCPITPISPLFSIWAAVNRMTREGDVLGEDQTVSVEEALRSMTIYGARLNFEDDVTGSIEIGKRADFAVLDADPTRIDPGKIKDIQVETTIVGGEIVYNQKERQLT</sequence>
<dbReference type="EMBL" id="VJMZ01000001">
    <property type="protein sequence ID" value="TRM10508.1"/>
    <property type="molecule type" value="Genomic_DNA"/>
</dbReference>
<keyword evidence="3" id="KW-1185">Reference proteome</keyword>
<dbReference type="InterPro" id="IPR032466">
    <property type="entry name" value="Metal_Hydrolase"/>
</dbReference>
<dbReference type="InterPro" id="IPR033932">
    <property type="entry name" value="YtcJ-like"/>
</dbReference>
<dbReference type="SUPFAM" id="SSF51556">
    <property type="entry name" value="Metallo-dependent hydrolases"/>
    <property type="match status" value="1"/>
</dbReference>
<accession>A0A549YF79</accession>
<dbReference type="Gene3D" id="3.10.310.70">
    <property type="match status" value="1"/>
</dbReference>
<dbReference type="PANTHER" id="PTHR22642:SF2">
    <property type="entry name" value="PROTEIN LONG AFTER FAR-RED 3"/>
    <property type="match status" value="1"/>
</dbReference>
<feature type="domain" description="Amidohydrolase 3" evidence="1">
    <location>
        <begin position="55"/>
        <end position="546"/>
    </location>
</feature>
<dbReference type="RefSeq" id="WP_142789801.1">
    <property type="nucleotide sequence ID" value="NZ_VJMZ01000001.1"/>
</dbReference>
<dbReference type="AlphaFoldDB" id="A0A549YF79"/>
<reference evidence="2 3" key="1">
    <citation type="submission" date="2019-07" db="EMBL/GenBank/DDBJ databases">
        <title>Genomic analysis of Lentibacillus sp. NKC851-2.</title>
        <authorList>
            <person name="Oh Y.J."/>
        </authorList>
    </citation>
    <scope>NUCLEOTIDE SEQUENCE [LARGE SCALE GENOMIC DNA]</scope>
    <source>
        <strain evidence="2 3">NKC851-2</strain>
    </source>
</reference>
<comment type="caution">
    <text evidence="2">The sequence shown here is derived from an EMBL/GenBank/DDBJ whole genome shotgun (WGS) entry which is preliminary data.</text>
</comment>
<dbReference type="Pfam" id="PF07969">
    <property type="entry name" value="Amidohydro_3"/>
    <property type="match status" value="1"/>
</dbReference>